<dbReference type="OrthoDB" id="5318at2759"/>
<dbReference type="GO" id="GO:0000981">
    <property type="term" value="F:DNA-binding transcription factor activity, RNA polymerase II-specific"/>
    <property type="evidence" value="ECO:0007669"/>
    <property type="project" value="TreeGrafter"/>
</dbReference>
<dbReference type="InterPro" id="IPR036388">
    <property type="entry name" value="WH-like_DNA-bd_sf"/>
</dbReference>
<organism evidence="8 9">
    <name type="scientific">Coccomyxa subellipsoidea (strain C-169)</name>
    <name type="common">Green microalga</name>
    <dbReference type="NCBI Taxonomy" id="574566"/>
    <lineage>
        <taxon>Eukaryota</taxon>
        <taxon>Viridiplantae</taxon>
        <taxon>Chlorophyta</taxon>
        <taxon>core chlorophytes</taxon>
        <taxon>Trebouxiophyceae</taxon>
        <taxon>Trebouxiophyceae incertae sedis</taxon>
        <taxon>Coccomyxaceae</taxon>
        <taxon>Coccomyxa</taxon>
        <taxon>Coccomyxa subellipsoidea</taxon>
    </lineage>
</organism>
<dbReference type="KEGG" id="csl:COCSUDRAFT_42835"/>
<dbReference type="Proteomes" id="UP000007264">
    <property type="component" value="Unassembled WGS sequence"/>
</dbReference>
<feature type="region of interest" description="Disordered" evidence="6">
    <location>
        <begin position="486"/>
        <end position="546"/>
    </location>
</feature>
<dbReference type="EMBL" id="AGSI01000011">
    <property type="protein sequence ID" value="EIE21788.1"/>
    <property type="molecule type" value="Genomic_DNA"/>
</dbReference>
<keyword evidence="4 5" id="KW-0804">Transcription</keyword>
<evidence type="ECO:0000256" key="6">
    <source>
        <dbReference type="SAM" id="MobiDB-lite"/>
    </source>
</evidence>
<dbReference type="GO" id="GO:0090575">
    <property type="term" value="C:RNA polymerase II transcription regulator complex"/>
    <property type="evidence" value="ECO:0007669"/>
    <property type="project" value="TreeGrafter"/>
</dbReference>
<dbReference type="SMART" id="SM01372">
    <property type="entry name" value="E2F_TDP"/>
    <property type="match status" value="2"/>
</dbReference>
<evidence type="ECO:0000313" key="8">
    <source>
        <dbReference type="EMBL" id="EIE21788.1"/>
    </source>
</evidence>
<gene>
    <name evidence="8" type="ORF">COCSUDRAFT_42835</name>
</gene>
<evidence type="ECO:0000256" key="5">
    <source>
        <dbReference type="RuleBase" id="RU003796"/>
    </source>
</evidence>
<comment type="similarity">
    <text evidence="1 5">Belongs to the E2F/DP family.</text>
</comment>
<evidence type="ECO:0000256" key="4">
    <source>
        <dbReference type="ARBA" id="ARBA00023163"/>
    </source>
</evidence>
<feature type="region of interest" description="Disordered" evidence="6">
    <location>
        <begin position="340"/>
        <end position="367"/>
    </location>
</feature>
<evidence type="ECO:0000256" key="3">
    <source>
        <dbReference type="ARBA" id="ARBA00023125"/>
    </source>
</evidence>
<dbReference type="PANTHER" id="PTHR12081">
    <property type="entry name" value="TRANSCRIPTION FACTOR E2F"/>
    <property type="match status" value="1"/>
</dbReference>
<protein>
    <recommendedName>
        <fullName evidence="7">E2F/DP family winged-helix DNA-binding domain-containing protein</fullName>
    </recommendedName>
</protein>
<dbReference type="InterPro" id="IPR036390">
    <property type="entry name" value="WH_DNA-bd_sf"/>
</dbReference>
<keyword evidence="2 5" id="KW-0805">Transcription regulation</keyword>
<dbReference type="PANTHER" id="PTHR12081:SF7">
    <property type="entry name" value="TRANSCRIPTION FACTOR EFL-3"/>
    <property type="match status" value="1"/>
</dbReference>
<dbReference type="InterPro" id="IPR003316">
    <property type="entry name" value="E2F_WHTH_DNA-bd_dom"/>
</dbReference>
<dbReference type="InterPro" id="IPR015633">
    <property type="entry name" value="E2F"/>
</dbReference>
<feature type="region of interest" description="Disordered" evidence="6">
    <location>
        <begin position="1"/>
        <end position="28"/>
    </location>
</feature>
<feature type="domain" description="E2F/DP family winged-helix DNA-binding" evidence="7">
    <location>
        <begin position="367"/>
        <end position="449"/>
    </location>
</feature>
<dbReference type="SUPFAM" id="SSF46785">
    <property type="entry name" value="Winged helix' DNA-binding domain"/>
    <property type="match status" value="1"/>
</dbReference>
<evidence type="ECO:0000259" key="7">
    <source>
        <dbReference type="SMART" id="SM01372"/>
    </source>
</evidence>
<evidence type="ECO:0000256" key="1">
    <source>
        <dbReference type="ARBA" id="ARBA00010940"/>
    </source>
</evidence>
<dbReference type="Gene3D" id="1.10.10.10">
    <property type="entry name" value="Winged helix-like DNA-binding domain superfamily/Winged helix DNA-binding domain"/>
    <property type="match status" value="2"/>
</dbReference>
<dbReference type="AlphaFoldDB" id="I0YTR9"/>
<dbReference type="GO" id="GO:0000978">
    <property type="term" value="F:RNA polymerase II cis-regulatory region sequence-specific DNA binding"/>
    <property type="evidence" value="ECO:0007669"/>
    <property type="project" value="InterPro"/>
</dbReference>
<keyword evidence="3 5" id="KW-0238">DNA-binding</keyword>
<dbReference type="Pfam" id="PF02319">
    <property type="entry name" value="WHD_E2F_TDP"/>
    <property type="match status" value="2"/>
</dbReference>
<keyword evidence="5" id="KW-0539">Nucleus</keyword>
<dbReference type="eggNOG" id="KOG2578">
    <property type="taxonomic scope" value="Eukaryota"/>
</dbReference>
<proteinExistence type="inferred from homology"/>
<comment type="caution">
    <text evidence="8">The sequence shown here is derived from an EMBL/GenBank/DDBJ whole genome shotgun (WGS) entry which is preliminary data.</text>
</comment>
<dbReference type="RefSeq" id="XP_005646332.1">
    <property type="nucleotide sequence ID" value="XM_005646275.1"/>
</dbReference>
<accession>I0YTR9</accession>
<name>I0YTR9_COCSC</name>
<reference evidence="8 9" key="1">
    <citation type="journal article" date="2012" name="Genome Biol.">
        <title>The genome of the polar eukaryotic microalga coccomyxa subellipsoidea reveals traits of cold adaptation.</title>
        <authorList>
            <person name="Blanc G."/>
            <person name="Agarkova I."/>
            <person name="Grimwood J."/>
            <person name="Kuo A."/>
            <person name="Brueggeman A."/>
            <person name="Dunigan D."/>
            <person name="Gurnon J."/>
            <person name="Ladunga I."/>
            <person name="Lindquist E."/>
            <person name="Lucas S."/>
            <person name="Pangilinan J."/>
            <person name="Proschold T."/>
            <person name="Salamov A."/>
            <person name="Schmutz J."/>
            <person name="Weeks D."/>
            <person name="Yamada T."/>
            <person name="Claverie J.M."/>
            <person name="Grigoriev I."/>
            <person name="Van Etten J."/>
            <person name="Lomsadze A."/>
            <person name="Borodovsky M."/>
        </authorList>
    </citation>
    <scope>NUCLEOTIDE SEQUENCE [LARGE SCALE GENOMIC DNA]</scope>
    <source>
        <strain evidence="8 9">C-169</strain>
    </source>
</reference>
<evidence type="ECO:0000256" key="2">
    <source>
        <dbReference type="ARBA" id="ARBA00023015"/>
    </source>
</evidence>
<feature type="compositionally biased region" description="Polar residues" evidence="6">
    <location>
        <begin position="486"/>
        <end position="498"/>
    </location>
</feature>
<sequence length="668" mass="71073">MANDFSIPGDDILENSSQVPTRKRSMRPRCPRTLLEETYYVSPLDGQSMDEGDLSDESAEDEEAAALLLEMGHFLDSAVDARALSPAAQPAKAGGRKQGASISFRCTSCHQPAVLRGEKRPTFFCASCPSKGGAQKRAQRALHGSSGRLISVAEATELLAARSGGIAPPKQQAQQQRVCPPIFQGMGPERERCMERLPSVPVQNRAADPDWVPSQLARACSEGGEANQGRCKCGKRISAAHPPCKSELMLLCEKFQARFGGPQAAPSLILLNEAAIELAVPRRRLYDIINVLEAVEIVTRTGKLAYEWRGLKHLPQLLDRLVADQLAGLPVEDRLRRTAAPAKNAAAAGSSEEGSGGDEAAPKERMPPTHSLWMLSRKFVRLLLTTQGPVPLAEAAVALIGADVAAARRAQAQITVERRLYDIGSILSSVGLIEKTYLGKRQPAFSWRWPWRSSKPEVGAAPASLKLPGSNGDSAHANSNTSCGTLIDASNTAPQGQNAADDAQCLTPSSATRAGDNAKRAWAAAVGGDPSAKRAKIEPAPQPQPPFGATRLCAAVTEHMAGHMLAHPLPQPMSLPGFAWGQGIPMPAVSMPPPGVSMPLHLLAASYLPFPTSHADMAAMWNDPHFAAALRSTAYLHLPMPSDARPPAALPFPLPSQLSLSAIGASQR</sequence>
<dbReference type="STRING" id="574566.I0YTR9"/>
<comment type="subcellular location">
    <subcellularLocation>
        <location evidence="5">Nucleus</location>
    </subcellularLocation>
</comment>
<evidence type="ECO:0000313" key="9">
    <source>
        <dbReference type="Proteomes" id="UP000007264"/>
    </source>
</evidence>
<keyword evidence="9" id="KW-1185">Reference proteome</keyword>
<dbReference type="GeneID" id="17039773"/>
<feature type="compositionally biased region" description="Low complexity" evidence="6">
    <location>
        <begin position="340"/>
        <end position="353"/>
    </location>
</feature>
<feature type="domain" description="E2F/DP family winged-helix DNA-binding" evidence="7">
    <location>
        <begin position="243"/>
        <end position="310"/>
    </location>
</feature>